<feature type="signal peptide" evidence="2">
    <location>
        <begin position="1"/>
        <end position="21"/>
    </location>
</feature>
<dbReference type="SUPFAM" id="SSF53850">
    <property type="entry name" value="Periplasmic binding protein-like II"/>
    <property type="match status" value="1"/>
</dbReference>
<dbReference type="RefSeq" id="WP_133287311.1">
    <property type="nucleotide sequence ID" value="NZ_SMSJ01000003.1"/>
</dbReference>
<comment type="caution">
    <text evidence="3">The sequence shown here is derived from an EMBL/GenBank/DDBJ whole genome shotgun (WGS) entry which is preliminary data.</text>
</comment>
<sequence>MTIHRRALLALPALGALPAAAEDAFPSRPIRLIVPFATGGPSDIVARLMAPKMSAVLGQPVVVEARPGAGGVTGLDAVAKAAPDGHVIGLGSAGGLVISPGLPQPMPYDTLRDLAPLTRAVLVHEPLVVPAGMPWRSLGELVAAAKAAPGTLNFGSSGPGSMPHLAGESMKLAAGIDLTHVPYKGGAPLALALIAGEVELGFADLPILMPHLRSGALRALAIGGTERDPLLPDVPTMAEAGLPGVMTDNWHGLVAPARTPPAVQAALHRAATAALTDPGVMRLLREQGAVPAAQSQAEFAAFIRAETTRWGEVIRRAGVKAE</sequence>
<reference evidence="3 4" key="1">
    <citation type="journal article" date="2016" name="J. Microbiol.">
        <title>Dankookia rubra gen. nov., sp. nov., an alphaproteobacterium isolated from sediment of a shallow stream.</title>
        <authorList>
            <person name="Kim W.H."/>
            <person name="Kim D.H."/>
            <person name="Kang K."/>
            <person name="Ahn T.Y."/>
        </authorList>
    </citation>
    <scope>NUCLEOTIDE SEQUENCE [LARGE SCALE GENOMIC DNA]</scope>
    <source>
        <strain evidence="3 4">JCM30602</strain>
    </source>
</reference>
<dbReference type="AlphaFoldDB" id="A0A4R5QMJ3"/>
<keyword evidence="4" id="KW-1185">Reference proteome</keyword>
<dbReference type="Gene3D" id="3.40.190.150">
    <property type="entry name" value="Bordetella uptake gene, domain 1"/>
    <property type="match status" value="1"/>
</dbReference>
<dbReference type="InterPro" id="IPR005064">
    <property type="entry name" value="BUG"/>
</dbReference>
<dbReference type="InterPro" id="IPR042100">
    <property type="entry name" value="Bug_dom1"/>
</dbReference>
<feature type="chain" id="PRO_5020611517" evidence="2">
    <location>
        <begin position="22"/>
        <end position="322"/>
    </location>
</feature>
<evidence type="ECO:0000256" key="1">
    <source>
        <dbReference type="ARBA" id="ARBA00006987"/>
    </source>
</evidence>
<dbReference type="PIRSF" id="PIRSF017082">
    <property type="entry name" value="YflP"/>
    <property type="match status" value="1"/>
</dbReference>
<dbReference type="PANTHER" id="PTHR42928">
    <property type="entry name" value="TRICARBOXYLATE-BINDING PROTEIN"/>
    <property type="match status" value="1"/>
</dbReference>
<evidence type="ECO:0000256" key="2">
    <source>
        <dbReference type="SAM" id="SignalP"/>
    </source>
</evidence>
<dbReference type="Pfam" id="PF03401">
    <property type="entry name" value="TctC"/>
    <property type="match status" value="1"/>
</dbReference>
<dbReference type="Gene3D" id="3.40.190.10">
    <property type="entry name" value="Periplasmic binding protein-like II"/>
    <property type="match status" value="1"/>
</dbReference>
<dbReference type="PANTHER" id="PTHR42928:SF5">
    <property type="entry name" value="BLR1237 PROTEIN"/>
    <property type="match status" value="1"/>
</dbReference>
<dbReference type="EMBL" id="SMSJ01000003">
    <property type="protein sequence ID" value="TDH64031.1"/>
    <property type="molecule type" value="Genomic_DNA"/>
</dbReference>
<comment type="similarity">
    <text evidence="1">Belongs to the UPF0065 (bug) family.</text>
</comment>
<protein>
    <submittedName>
        <fullName evidence="3">Tripartite tricarboxylate transporter substrate binding protein</fullName>
    </submittedName>
</protein>
<dbReference type="OrthoDB" id="7250553at2"/>
<dbReference type="CDD" id="cd13578">
    <property type="entry name" value="PBP2_Bug27"/>
    <property type="match status" value="1"/>
</dbReference>
<proteinExistence type="inferred from homology"/>
<dbReference type="Proteomes" id="UP000295096">
    <property type="component" value="Unassembled WGS sequence"/>
</dbReference>
<organism evidence="3 4">
    <name type="scientific">Dankookia rubra</name>
    <dbReference type="NCBI Taxonomy" id="1442381"/>
    <lineage>
        <taxon>Bacteria</taxon>
        <taxon>Pseudomonadati</taxon>
        <taxon>Pseudomonadota</taxon>
        <taxon>Alphaproteobacteria</taxon>
        <taxon>Acetobacterales</taxon>
        <taxon>Roseomonadaceae</taxon>
        <taxon>Dankookia</taxon>
    </lineage>
</organism>
<name>A0A4R5QMJ3_9PROT</name>
<keyword evidence="2" id="KW-0732">Signal</keyword>
<evidence type="ECO:0000313" key="4">
    <source>
        <dbReference type="Proteomes" id="UP000295096"/>
    </source>
</evidence>
<accession>A0A4R5QMJ3</accession>
<gene>
    <name evidence="3" type="ORF">E2C06_04220</name>
</gene>
<evidence type="ECO:0000313" key="3">
    <source>
        <dbReference type="EMBL" id="TDH64031.1"/>
    </source>
</evidence>